<dbReference type="Pfam" id="PF00072">
    <property type="entry name" value="Response_reg"/>
    <property type="match status" value="1"/>
</dbReference>
<dbReference type="SUPFAM" id="SSF158472">
    <property type="entry name" value="HAMP domain-like"/>
    <property type="match status" value="1"/>
</dbReference>
<evidence type="ECO:0000259" key="10">
    <source>
        <dbReference type="PROSITE" id="PS50110"/>
    </source>
</evidence>
<dbReference type="CDD" id="cd12915">
    <property type="entry name" value="PDC2_DGC_like"/>
    <property type="match status" value="1"/>
</dbReference>
<dbReference type="Gene3D" id="3.30.450.20">
    <property type="entry name" value="PAS domain"/>
    <property type="match status" value="1"/>
</dbReference>
<name>A0A6M4IUJ0_9BACT</name>
<evidence type="ECO:0000256" key="6">
    <source>
        <dbReference type="ARBA" id="ARBA00022777"/>
    </source>
</evidence>
<dbReference type="CDD" id="cd00156">
    <property type="entry name" value="REC"/>
    <property type="match status" value="1"/>
</dbReference>
<dbReference type="Gene3D" id="6.10.340.10">
    <property type="match status" value="1"/>
</dbReference>
<evidence type="ECO:0000313" key="13">
    <source>
        <dbReference type="Proteomes" id="UP000500938"/>
    </source>
</evidence>
<keyword evidence="13" id="KW-1185">Reference proteome</keyword>
<dbReference type="SUPFAM" id="SSF52172">
    <property type="entry name" value="CheY-like"/>
    <property type="match status" value="1"/>
</dbReference>
<dbReference type="AlphaFoldDB" id="A0A6M4IUJ0"/>
<proteinExistence type="predicted"/>
<feature type="transmembrane region" description="Helical" evidence="8">
    <location>
        <begin position="20"/>
        <end position="39"/>
    </location>
</feature>
<gene>
    <name evidence="12" type="ORF">HKW67_18895</name>
</gene>
<dbReference type="Proteomes" id="UP000500938">
    <property type="component" value="Chromosome"/>
</dbReference>
<keyword evidence="8" id="KW-1133">Transmembrane helix</keyword>
<keyword evidence="8" id="KW-0472">Membrane</keyword>
<evidence type="ECO:0000256" key="7">
    <source>
        <dbReference type="PROSITE-ProRule" id="PRU00169"/>
    </source>
</evidence>
<sequence length="783" mass="84193">MTPPPVGRPLFSPLSIRGRLQLAAILVASVITVLAFLRARERRAAEERRISEQSQQTATIVARSLDGAVRDAETLLNSLRRLVDLSAAPERNDVLLQALYRETPVRYSNIFLVDSLGRSIGAAKLPAAGRAAVALGERAYFQEALRTKRFTVGTPVRTTLYDNTPWFLPFIAPIVDSTSGRVRAMVGAGMLLDSLEAMHVARGLPSGSILSVIDSADRIVLRSRDADAWIGKVFPQEPRPSVTSVPLAWGTFVTSSIDSVERLFGAQTLTQIPWRVYVGIPTEYAFGPSRTQFTQDVLLGLLFSLTVVVLGYWIVARFVSPIESLTRDARAISTGDMARRSTIASDDEVGTLARTFNTMADAIVERNTELAASQEQLRQAHKLEALGSFAGGVAHDFNNYLSSIIGHSEMALADLPVASPVRDDVEGVLASAQRAAELTRQILIFSRQQAMAPQLLDPNDVITGIERMIARLLGESITLTLSLGPQLGVMRADRGQVEQVLMNLAANARDAMPSGGRFQITTSRIELGDHELHTPTLPSGHYIQISASDTGTGISAATRERMFEPFFTTKDRGRGTGLGLALAYGIVQQSGGAIHVASTEGRGTTFHIYFPLATAEPAAINAIKGSESLNGAFNDSDPLIAAAAIAPATVTPGAERILLVEDDDAVASATTRMLARAGYVVARAGDGQAGLDALASATRPYELVITDVVMPGMSGGDLAREISVRYPLVKVLFISGYPDDDELVRDVAEYQLPFLAKPFSTADLLQTVRRLLDAEHRVAGAAR</sequence>
<evidence type="ECO:0000259" key="11">
    <source>
        <dbReference type="PROSITE" id="PS50885"/>
    </source>
</evidence>
<dbReference type="InterPro" id="IPR036097">
    <property type="entry name" value="HisK_dim/P_sf"/>
</dbReference>
<reference evidence="12 13" key="1">
    <citation type="submission" date="2020-05" db="EMBL/GenBank/DDBJ databases">
        <title>Complete genome sequence of Gemmatimonas greenlandica TET16.</title>
        <authorList>
            <person name="Zeng Y."/>
        </authorList>
    </citation>
    <scope>NUCLEOTIDE SEQUENCE [LARGE SCALE GENOMIC DNA]</scope>
    <source>
        <strain evidence="12 13">TET16</strain>
    </source>
</reference>
<dbReference type="InterPro" id="IPR004358">
    <property type="entry name" value="Sig_transdc_His_kin-like_C"/>
</dbReference>
<dbReference type="EC" id="2.7.13.3" evidence="3"/>
<dbReference type="InterPro" id="IPR003660">
    <property type="entry name" value="HAMP_dom"/>
</dbReference>
<evidence type="ECO:0000259" key="9">
    <source>
        <dbReference type="PROSITE" id="PS50109"/>
    </source>
</evidence>
<dbReference type="CDD" id="cd06225">
    <property type="entry name" value="HAMP"/>
    <property type="match status" value="1"/>
</dbReference>
<evidence type="ECO:0000256" key="8">
    <source>
        <dbReference type="SAM" id="Phobius"/>
    </source>
</evidence>
<dbReference type="CDD" id="cd00082">
    <property type="entry name" value="HisKA"/>
    <property type="match status" value="1"/>
</dbReference>
<evidence type="ECO:0000256" key="1">
    <source>
        <dbReference type="ARBA" id="ARBA00000085"/>
    </source>
</evidence>
<keyword evidence="6" id="KW-0418">Kinase</keyword>
<keyword evidence="8" id="KW-0812">Transmembrane</keyword>
<dbReference type="EMBL" id="CP053085">
    <property type="protein sequence ID" value="QJR37429.1"/>
    <property type="molecule type" value="Genomic_DNA"/>
</dbReference>
<protein>
    <recommendedName>
        <fullName evidence="3">histidine kinase</fullName>
        <ecNumber evidence="3">2.7.13.3</ecNumber>
    </recommendedName>
</protein>
<dbReference type="SUPFAM" id="SSF55874">
    <property type="entry name" value="ATPase domain of HSP90 chaperone/DNA topoisomerase II/histidine kinase"/>
    <property type="match status" value="1"/>
</dbReference>
<dbReference type="InterPro" id="IPR001789">
    <property type="entry name" value="Sig_transdc_resp-reg_receiver"/>
</dbReference>
<evidence type="ECO:0000256" key="4">
    <source>
        <dbReference type="ARBA" id="ARBA00022553"/>
    </source>
</evidence>
<evidence type="ECO:0000256" key="2">
    <source>
        <dbReference type="ARBA" id="ARBA00004370"/>
    </source>
</evidence>
<keyword evidence="5" id="KW-0808">Transferase</keyword>
<dbReference type="Pfam" id="PF00672">
    <property type="entry name" value="HAMP"/>
    <property type="match status" value="1"/>
</dbReference>
<dbReference type="PROSITE" id="PS50110">
    <property type="entry name" value="RESPONSE_REGULATORY"/>
    <property type="match status" value="1"/>
</dbReference>
<keyword evidence="4 7" id="KW-0597">Phosphoprotein</keyword>
<feature type="domain" description="Histidine kinase" evidence="9">
    <location>
        <begin position="392"/>
        <end position="614"/>
    </location>
</feature>
<evidence type="ECO:0000313" key="12">
    <source>
        <dbReference type="EMBL" id="QJR37429.1"/>
    </source>
</evidence>
<dbReference type="PROSITE" id="PS50885">
    <property type="entry name" value="HAMP"/>
    <property type="match status" value="1"/>
</dbReference>
<feature type="transmembrane region" description="Helical" evidence="8">
    <location>
        <begin position="297"/>
        <end position="315"/>
    </location>
</feature>
<dbReference type="InterPro" id="IPR036890">
    <property type="entry name" value="HATPase_C_sf"/>
</dbReference>
<feature type="domain" description="HAMP" evidence="11">
    <location>
        <begin position="316"/>
        <end position="368"/>
    </location>
</feature>
<dbReference type="Gene3D" id="1.10.287.130">
    <property type="match status" value="1"/>
</dbReference>
<comment type="catalytic activity">
    <reaction evidence="1">
        <text>ATP + protein L-histidine = ADP + protein N-phospho-L-histidine.</text>
        <dbReference type="EC" id="2.7.13.3"/>
    </reaction>
</comment>
<dbReference type="PANTHER" id="PTHR43065:SF42">
    <property type="entry name" value="TWO-COMPONENT SENSOR PPRA"/>
    <property type="match status" value="1"/>
</dbReference>
<feature type="modified residue" description="4-aspartylphosphate" evidence="7">
    <location>
        <position position="707"/>
    </location>
</feature>
<dbReference type="GO" id="GO:0000155">
    <property type="term" value="F:phosphorelay sensor kinase activity"/>
    <property type="evidence" value="ECO:0007669"/>
    <property type="project" value="InterPro"/>
</dbReference>
<dbReference type="InterPro" id="IPR011006">
    <property type="entry name" value="CheY-like_superfamily"/>
</dbReference>
<dbReference type="InterPro" id="IPR003594">
    <property type="entry name" value="HATPase_dom"/>
</dbReference>
<accession>A0A6M4IUJ0</accession>
<dbReference type="PRINTS" id="PR00344">
    <property type="entry name" value="BCTRLSENSOR"/>
</dbReference>
<dbReference type="SMART" id="SM00448">
    <property type="entry name" value="REC"/>
    <property type="match status" value="1"/>
</dbReference>
<dbReference type="Gene3D" id="3.30.565.10">
    <property type="entry name" value="Histidine kinase-like ATPase, C-terminal domain"/>
    <property type="match status" value="1"/>
</dbReference>
<dbReference type="SMART" id="SM00388">
    <property type="entry name" value="HisKA"/>
    <property type="match status" value="1"/>
</dbReference>
<dbReference type="SMART" id="SM00304">
    <property type="entry name" value="HAMP"/>
    <property type="match status" value="1"/>
</dbReference>
<dbReference type="KEGG" id="ggr:HKW67_18895"/>
<organism evidence="12 13">
    <name type="scientific">Gemmatimonas groenlandica</name>
    <dbReference type="NCBI Taxonomy" id="2732249"/>
    <lineage>
        <taxon>Bacteria</taxon>
        <taxon>Pseudomonadati</taxon>
        <taxon>Gemmatimonadota</taxon>
        <taxon>Gemmatimonadia</taxon>
        <taxon>Gemmatimonadales</taxon>
        <taxon>Gemmatimonadaceae</taxon>
        <taxon>Gemmatimonas</taxon>
    </lineage>
</organism>
<feature type="domain" description="Response regulatory" evidence="10">
    <location>
        <begin position="656"/>
        <end position="772"/>
    </location>
</feature>
<comment type="subcellular location">
    <subcellularLocation>
        <location evidence="2">Membrane</location>
    </subcellularLocation>
</comment>
<dbReference type="InterPro" id="IPR005467">
    <property type="entry name" value="His_kinase_dom"/>
</dbReference>
<dbReference type="Gene3D" id="3.40.50.2300">
    <property type="match status" value="1"/>
</dbReference>
<evidence type="ECO:0000256" key="3">
    <source>
        <dbReference type="ARBA" id="ARBA00012438"/>
    </source>
</evidence>
<evidence type="ECO:0000256" key="5">
    <source>
        <dbReference type="ARBA" id="ARBA00022679"/>
    </source>
</evidence>
<dbReference type="PANTHER" id="PTHR43065">
    <property type="entry name" value="SENSOR HISTIDINE KINASE"/>
    <property type="match status" value="1"/>
</dbReference>
<dbReference type="PROSITE" id="PS50109">
    <property type="entry name" value="HIS_KIN"/>
    <property type="match status" value="1"/>
</dbReference>
<dbReference type="SUPFAM" id="SSF47384">
    <property type="entry name" value="Homodimeric domain of signal transducing histidine kinase"/>
    <property type="match status" value="1"/>
</dbReference>
<dbReference type="RefSeq" id="WP_171226864.1">
    <property type="nucleotide sequence ID" value="NZ_CP053085.1"/>
</dbReference>
<dbReference type="Pfam" id="PF02518">
    <property type="entry name" value="HATPase_c"/>
    <property type="match status" value="1"/>
</dbReference>
<dbReference type="SMART" id="SM00387">
    <property type="entry name" value="HATPase_c"/>
    <property type="match status" value="1"/>
</dbReference>
<dbReference type="GO" id="GO:0016020">
    <property type="term" value="C:membrane"/>
    <property type="evidence" value="ECO:0007669"/>
    <property type="project" value="UniProtKB-SubCell"/>
</dbReference>
<dbReference type="InterPro" id="IPR003661">
    <property type="entry name" value="HisK_dim/P_dom"/>
</dbReference>
<dbReference type="Pfam" id="PF00512">
    <property type="entry name" value="HisKA"/>
    <property type="match status" value="1"/>
</dbReference>